<comment type="caution">
    <text evidence="2">The sequence shown here is derived from an EMBL/GenBank/DDBJ whole genome shotgun (WGS) entry which is preliminary data.</text>
</comment>
<dbReference type="AlphaFoldDB" id="A0A1G4IE62"/>
<reference evidence="2" key="1">
    <citation type="submission" date="2016-09" db="EMBL/GenBank/DDBJ databases">
        <authorList>
            <person name="Hebert L."/>
            <person name="Moumen B."/>
        </authorList>
    </citation>
    <scope>NUCLEOTIDE SEQUENCE [LARGE SCALE GENOMIC DNA]</scope>
    <source>
        <strain evidence="2">OVI</strain>
    </source>
</reference>
<keyword evidence="1" id="KW-1133">Transmembrane helix</keyword>
<dbReference type="Proteomes" id="UP000195570">
    <property type="component" value="Unassembled WGS sequence"/>
</dbReference>
<dbReference type="EMBL" id="CZPT02001473">
    <property type="protein sequence ID" value="SCU70554.1"/>
    <property type="molecule type" value="Genomic_DNA"/>
</dbReference>
<keyword evidence="3" id="KW-1185">Reference proteome</keyword>
<dbReference type="VEuPathDB" id="TriTrypDB:TEOVI_000212800"/>
<sequence length="183" mass="18859">MFSTVGELVLVRVSGLIAMDFVLLPVASLPVFPSSMQNLRVADACSVELLGFVASAVAVIFAGLIAVCFVTFRCFNSAIFVCRAWILWSVSLLLEQSSSSLASVCASAWQDRALLCVSVDVPSDGGACLPVAADLLAVRALCFRSSACFAVSVASAAVTVGSLLFMVVASAAARAVASPSKQA</sequence>
<gene>
    <name evidence="2" type="ORF">TEOVI_000212800</name>
</gene>
<evidence type="ECO:0000256" key="1">
    <source>
        <dbReference type="SAM" id="Phobius"/>
    </source>
</evidence>
<accession>A0A1G4IE62</accession>
<dbReference type="GeneID" id="92376068"/>
<keyword evidence="1" id="KW-0472">Membrane</keyword>
<dbReference type="RefSeq" id="XP_067081344.1">
    <property type="nucleotide sequence ID" value="XM_067225243.1"/>
</dbReference>
<proteinExistence type="predicted"/>
<protein>
    <submittedName>
        <fullName evidence="2">Uncharacterized protein</fullName>
    </submittedName>
</protein>
<feature type="transmembrane region" description="Helical" evidence="1">
    <location>
        <begin position="9"/>
        <end position="29"/>
    </location>
</feature>
<name>A0A1G4IE62_TRYEQ</name>
<evidence type="ECO:0000313" key="3">
    <source>
        <dbReference type="Proteomes" id="UP000195570"/>
    </source>
</evidence>
<organism evidence="2 3">
    <name type="scientific">Trypanosoma equiperdum</name>
    <dbReference type="NCBI Taxonomy" id="5694"/>
    <lineage>
        <taxon>Eukaryota</taxon>
        <taxon>Discoba</taxon>
        <taxon>Euglenozoa</taxon>
        <taxon>Kinetoplastea</taxon>
        <taxon>Metakinetoplastina</taxon>
        <taxon>Trypanosomatida</taxon>
        <taxon>Trypanosomatidae</taxon>
        <taxon>Trypanosoma</taxon>
    </lineage>
</organism>
<evidence type="ECO:0000313" key="2">
    <source>
        <dbReference type="EMBL" id="SCU70554.1"/>
    </source>
</evidence>
<feature type="transmembrane region" description="Helical" evidence="1">
    <location>
        <begin position="49"/>
        <end position="70"/>
    </location>
</feature>
<feature type="transmembrane region" description="Helical" evidence="1">
    <location>
        <begin position="149"/>
        <end position="173"/>
    </location>
</feature>
<keyword evidence="1" id="KW-0812">Transmembrane</keyword>